<comment type="similarity">
    <text evidence="2">Belongs to the Tdpoz family.</text>
</comment>
<evidence type="ECO:0000313" key="6">
    <source>
        <dbReference type="RefSeq" id="XP_030526354.1"/>
    </source>
</evidence>
<dbReference type="InterPro" id="IPR002083">
    <property type="entry name" value="MATH/TRAF_dom"/>
</dbReference>
<dbReference type="Pfam" id="PF00651">
    <property type="entry name" value="BTB"/>
    <property type="match status" value="1"/>
</dbReference>
<dbReference type="UniPathway" id="UPA00143"/>
<dbReference type="Pfam" id="PF22486">
    <property type="entry name" value="MATH_2"/>
    <property type="match status" value="1"/>
</dbReference>
<dbReference type="Pfam" id="PF24570">
    <property type="entry name" value="BACK_BPM_SPOP"/>
    <property type="match status" value="1"/>
</dbReference>
<dbReference type="GeneID" id="115738018"/>
<keyword evidence="5" id="KW-1185">Reference proteome</keyword>
<dbReference type="InterPro" id="IPR000210">
    <property type="entry name" value="BTB/POZ_dom"/>
</dbReference>
<dbReference type="CDD" id="cd00121">
    <property type="entry name" value="MATH"/>
    <property type="match status" value="1"/>
</dbReference>
<sequence length="358" mass="39391">MAAKHEEPQSRMALDVVSGSSTLTIPNFSQAPSPGVGKFLSSEVFAAGGSDWAIRFFPGGRNPMNSDYTSVYVALMSDVSRVDWRALFVLLLEDQSGNNNHLVEIFEQSLESLDYPATYGNMWGNPTFAKRDRLAASCYLKNDTLILHCVVGVVNTRLEGPISYRVVVPPSDMGQDLKALLDSGLGTDVNFLVGSEIFKAHKVILAARSSKFEAQFFGGLGDSNKKYVWVKDVDPPIFKAILEFIYTDEFPDISISQIESSTSTNVLMHLMAAADYYCVNRLRLLCESRLSENITTATVAAMVVFADQHQFHKLKAICLKFAMANLEAVMESEGFKSLRDICPSVMSEFLALGAAWSA</sequence>
<dbReference type="Proteomes" id="UP000827889">
    <property type="component" value="Chromosome 8"/>
</dbReference>
<reference evidence="6" key="1">
    <citation type="submission" date="2025-08" db="UniProtKB">
        <authorList>
            <consortium name="RefSeq"/>
        </authorList>
    </citation>
    <scope>IDENTIFICATION</scope>
    <source>
        <tissue evidence="6">Leaf</tissue>
    </source>
</reference>
<dbReference type="PROSITE" id="PS50097">
    <property type="entry name" value="BTB"/>
    <property type="match status" value="1"/>
</dbReference>
<name>A0A8B8NVU3_9MYRT</name>
<dbReference type="Gene3D" id="1.25.40.420">
    <property type="match status" value="1"/>
</dbReference>
<organism evidence="5 6">
    <name type="scientific">Rhodamnia argentea</name>
    <dbReference type="NCBI Taxonomy" id="178133"/>
    <lineage>
        <taxon>Eukaryota</taxon>
        <taxon>Viridiplantae</taxon>
        <taxon>Streptophyta</taxon>
        <taxon>Embryophyta</taxon>
        <taxon>Tracheophyta</taxon>
        <taxon>Spermatophyta</taxon>
        <taxon>Magnoliopsida</taxon>
        <taxon>eudicotyledons</taxon>
        <taxon>Gunneridae</taxon>
        <taxon>Pentapetalae</taxon>
        <taxon>rosids</taxon>
        <taxon>malvids</taxon>
        <taxon>Myrtales</taxon>
        <taxon>Myrtaceae</taxon>
        <taxon>Myrtoideae</taxon>
        <taxon>Myrteae</taxon>
        <taxon>Australasian group</taxon>
        <taxon>Rhodamnia</taxon>
    </lineage>
</organism>
<dbReference type="CDD" id="cd18280">
    <property type="entry name" value="BTB_POZ_BPM_plant"/>
    <property type="match status" value="1"/>
</dbReference>
<dbReference type="SUPFAM" id="SSF54695">
    <property type="entry name" value="POZ domain"/>
    <property type="match status" value="1"/>
</dbReference>
<feature type="domain" description="BTB" evidence="3">
    <location>
        <begin position="187"/>
        <end position="249"/>
    </location>
</feature>
<dbReference type="PANTHER" id="PTHR26379:SF293">
    <property type="entry name" value="BTB_POZ AND MATH DOMAIN-CONTAINING PROTEIN 3"/>
    <property type="match status" value="1"/>
</dbReference>
<evidence type="ECO:0000259" key="4">
    <source>
        <dbReference type="PROSITE" id="PS50144"/>
    </source>
</evidence>
<dbReference type="Gene3D" id="3.30.710.10">
    <property type="entry name" value="Potassium Channel Kv1.1, Chain A"/>
    <property type="match status" value="1"/>
</dbReference>
<dbReference type="InterPro" id="IPR011333">
    <property type="entry name" value="SKP1/BTB/POZ_sf"/>
</dbReference>
<dbReference type="SMART" id="SM00225">
    <property type="entry name" value="BTB"/>
    <property type="match status" value="1"/>
</dbReference>
<protein>
    <submittedName>
        <fullName evidence="6">BTB/POZ and MATH domain-containing protein 3-like</fullName>
    </submittedName>
</protein>
<dbReference type="KEGG" id="rarg:115738018"/>
<evidence type="ECO:0000313" key="5">
    <source>
        <dbReference type="Proteomes" id="UP000827889"/>
    </source>
</evidence>
<dbReference type="OrthoDB" id="546239at2759"/>
<gene>
    <name evidence="6" type="primary">LOC115738018</name>
</gene>
<dbReference type="InterPro" id="IPR045005">
    <property type="entry name" value="BPM1-6"/>
</dbReference>
<evidence type="ECO:0000259" key="3">
    <source>
        <dbReference type="PROSITE" id="PS50097"/>
    </source>
</evidence>
<feature type="domain" description="MATH" evidence="4">
    <location>
        <begin position="18"/>
        <end position="151"/>
    </location>
</feature>
<dbReference type="PANTHER" id="PTHR26379">
    <property type="entry name" value="BTB/POZ AND MATH DOMAIN-CONTAINING PROTEIN 1"/>
    <property type="match status" value="1"/>
</dbReference>
<proteinExistence type="inferred from homology"/>
<evidence type="ECO:0000256" key="1">
    <source>
        <dbReference type="ARBA" id="ARBA00004906"/>
    </source>
</evidence>
<accession>A0A8B8NVU3</accession>
<dbReference type="InterPro" id="IPR056423">
    <property type="entry name" value="BACK_BPM_SPOP"/>
</dbReference>
<dbReference type="InterPro" id="IPR008974">
    <property type="entry name" value="TRAF-like"/>
</dbReference>
<dbReference type="GO" id="GO:0016567">
    <property type="term" value="P:protein ubiquitination"/>
    <property type="evidence" value="ECO:0007669"/>
    <property type="project" value="UniProtKB-UniPathway"/>
</dbReference>
<dbReference type="SUPFAM" id="SSF49599">
    <property type="entry name" value="TRAF domain-like"/>
    <property type="match status" value="1"/>
</dbReference>
<dbReference type="RefSeq" id="XP_030526354.1">
    <property type="nucleotide sequence ID" value="XM_030670494.1"/>
</dbReference>
<dbReference type="Gene3D" id="2.60.210.10">
    <property type="entry name" value="Apoptosis, Tumor Necrosis Factor Receptor Associated Protein 2, Chain A"/>
    <property type="match status" value="1"/>
</dbReference>
<dbReference type="AlphaFoldDB" id="A0A8B8NVU3"/>
<comment type="pathway">
    <text evidence="1">Protein modification; protein ubiquitination.</text>
</comment>
<evidence type="ECO:0000256" key="2">
    <source>
        <dbReference type="ARBA" id="ARBA00010846"/>
    </source>
</evidence>
<dbReference type="PROSITE" id="PS50144">
    <property type="entry name" value="MATH"/>
    <property type="match status" value="1"/>
</dbReference>